<dbReference type="SUPFAM" id="SSF81383">
    <property type="entry name" value="F-box domain"/>
    <property type="match status" value="1"/>
</dbReference>
<dbReference type="EMBL" id="BQKI01000002">
    <property type="protein sequence ID" value="GJM89524.1"/>
    <property type="molecule type" value="Genomic_DNA"/>
</dbReference>
<name>A0AAV5BUS2_ELECO</name>
<dbReference type="InterPro" id="IPR001810">
    <property type="entry name" value="F-box_dom"/>
</dbReference>
<dbReference type="Proteomes" id="UP001054889">
    <property type="component" value="Unassembled WGS sequence"/>
</dbReference>
<dbReference type="Pfam" id="PF24104">
    <property type="entry name" value="At5g52880_ARM"/>
    <property type="match status" value="1"/>
</dbReference>
<proteinExistence type="predicted"/>
<protein>
    <recommendedName>
        <fullName evidence="1">F-box domain-containing protein</fullName>
    </recommendedName>
</protein>
<dbReference type="Gene3D" id="1.20.1280.50">
    <property type="match status" value="1"/>
</dbReference>
<evidence type="ECO:0000313" key="3">
    <source>
        <dbReference type="Proteomes" id="UP001054889"/>
    </source>
</evidence>
<dbReference type="InterPro" id="IPR036047">
    <property type="entry name" value="F-box-like_dom_sf"/>
</dbReference>
<accession>A0AAV5BUS2</accession>
<dbReference type="PANTHER" id="PTHR47744:SF1">
    <property type="entry name" value="OS05G0526300 PROTEIN"/>
    <property type="match status" value="1"/>
</dbReference>
<dbReference type="PANTHER" id="PTHR47744">
    <property type="entry name" value="OS05G0526300 PROTEIN"/>
    <property type="match status" value="1"/>
</dbReference>
<feature type="domain" description="F-box" evidence="1">
    <location>
        <begin position="122"/>
        <end position="168"/>
    </location>
</feature>
<keyword evidence="3" id="KW-1185">Reference proteome</keyword>
<dbReference type="AlphaFoldDB" id="A0AAV5BUS2"/>
<dbReference type="Pfam" id="PF12937">
    <property type="entry name" value="F-box-like"/>
    <property type="match status" value="1"/>
</dbReference>
<evidence type="ECO:0000259" key="1">
    <source>
        <dbReference type="PROSITE" id="PS50181"/>
    </source>
</evidence>
<evidence type="ECO:0000313" key="2">
    <source>
        <dbReference type="EMBL" id="GJM89524.1"/>
    </source>
</evidence>
<dbReference type="SMART" id="SM00256">
    <property type="entry name" value="FBOX"/>
    <property type="match status" value="1"/>
</dbReference>
<reference evidence="2" key="2">
    <citation type="submission" date="2021-12" db="EMBL/GenBank/DDBJ databases">
        <title>Resequencing data analysis of finger millet.</title>
        <authorList>
            <person name="Hatakeyama M."/>
            <person name="Aluri S."/>
            <person name="Balachadran M.T."/>
            <person name="Sivarajan S.R."/>
            <person name="Poveda L."/>
            <person name="Shimizu-Inatsugi R."/>
            <person name="Schlapbach R."/>
            <person name="Sreeman S.M."/>
            <person name="Shimizu K.K."/>
        </authorList>
    </citation>
    <scope>NUCLEOTIDE SEQUENCE</scope>
</reference>
<comment type="caution">
    <text evidence="2">The sequence shown here is derived from an EMBL/GenBank/DDBJ whole genome shotgun (WGS) entry which is preliminary data.</text>
</comment>
<gene>
    <name evidence="2" type="primary">ga05725</name>
    <name evidence="2" type="ORF">PR202_ga05725</name>
</gene>
<organism evidence="2 3">
    <name type="scientific">Eleusine coracana subsp. coracana</name>
    <dbReference type="NCBI Taxonomy" id="191504"/>
    <lineage>
        <taxon>Eukaryota</taxon>
        <taxon>Viridiplantae</taxon>
        <taxon>Streptophyta</taxon>
        <taxon>Embryophyta</taxon>
        <taxon>Tracheophyta</taxon>
        <taxon>Spermatophyta</taxon>
        <taxon>Magnoliopsida</taxon>
        <taxon>Liliopsida</taxon>
        <taxon>Poales</taxon>
        <taxon>Poaceae</taxon>
        <taxon>PACMAD clade</taxon>
        <taxon>Chloridoideae</taxon>
        <taxon>Cynodonteae</taxon>
        <taxon>Eleusininae</taxon>
        <taxon>Eleusine</taxon>
    </lineage>
</organism>
<dbReference type="PROSITE" id="PS50181">
    <property type="entry name" value="FBOX"/>
    <property type="match status" value="1"/>
</dbReference>
<dbReference type="InterPro" id="IPR057039">
    <property type="entry name" value="At5g52880_ARM"/>
</dbReference>
<sequence length="306" mass="34168">MPVRRRQPRRQETGAAERYKEMGITAALARPWDYPTACGELAALLRLGYAELPKAAQTLVAADVLLAFRLLPDMQTGYAVTAANNLLQVVEAALPKQKKAQAASEFKRYVVAHKRRARIQQETGSPHIPQDVLVHIFSFLDMRSLVSAGLVCWSWNSAAVDNNLWSMNYSLFFGACNVNGINIPVVSGVQNIYGQNSTDSVSIGPNFGWKELFHDKYAECEAWRFASNRALCGHCRSVIWLSNLTCASPHHCSKDKKDEVKLRPLLPDNVAEYILHAEDLAASSSDGDDANSDSDDEYEHRRFWLL</sequence>
<reference evidence="2" key="1">
    <citation type="journal article" date="2018" name="DNA Res.">
        <title>Multiple hybrid de novo genome assembly of finger millet, an orphan allotetraploid crop.</title>
        <authorList>
            <person name="Hatakeyama M."/>
            <person name="Aluri S."/>
            <person name="Balachadran M.T."/>
            <person name="Sivarajan S.R."/>
            <person name="Patrignani A."/>
            <person name="Gruter S."/>
            <person name="Poveda L."/>
            <person name="Shimizu-Inatsugi R."/>
            <person name="Baeten J."/>
            <person name="Francoijs K.J."/>
            <person name="Nataraja K.N."/>
            <person name="Reddy Y.A.N."/>
            <person name="Phadnis S."/>
            <person name="Ravikumar R.L."/>
            <person name="Schlapbach R."/>
            <person name="Sreeman S.M."/>
            <person name="Shimizu K.K."/>
        </authorList>
    </citation>
    <scope>NUCLEOTIDE SEQUENCE</scope>
</reference>